<gene>
    <name evidence="3" type="primary">LOC125316284</name>
</gene>
<dbReference type="PANTHER" id="PTHR48475:SF1">
    <property type="entry name" value="RNASE H TYPE-1 DOMAIN-CONTAINING PROTEIN"/>
    <property type="match status" value="1"/>
</dbReference>
<dbReference type="Proteomes" id="UP000827889">
    <property type="component" value="Chromosome 8"/>
</dbReference>
<dbReference type="Gene3D" id="3.30.420.10">
    <property type="entry name" value="Ribonuclease H-like superfamily/Ribonuclease H"/>
    <property type="match status" value="1"/>
</dbReference>
<dbReference type="RefSeq" id="XP_048140248.1">
    <property type="nucleotide sequence ID" value="XM_048284291.1"/>
</dbReference>
<name>A0ABM3HUG1_9MYRT</name>
<evidence type="ECO:0000313" key="3">
    <source>
        <dbReference type="RefSeq" id="XP_048140248.1"/>
    </source>
</evidence>
<keyword evidence="2" id="KW-1185">Reference proteome</keyword>
<dbReference type="InterPro" id="IPR002156">
    <property type="entry name" value="RNaseH_domain"/>
</dbReference>
<organism evidence="2 3">
    <name type="scientific">Rhodamnia argentea</name>
    <dbReference type="NCBI Taxonomy" id="178133"/>
    <lineage>
        <taxon>Eukaryota</taxon>
        <taxon>Viridiplantae</taxon>
        <taxon>Streptophyta</taxon>
        <taxon>Embryophyta</taxon>
        <taxon>Tracheophyta</taxon>
        <taxon>Spermatophyta</taxon>
        <taxon>Magnoliopsida</taxon>
        <taxon>eudicotyledons</taxon>
        <taxon>Gunneridae</taxon>
        <taxon>Pentapetalae</taxon>
        <taxon>rosids</taxon>
        <taxon>malvids</taxon>
        <taxon>Myrtales</taxon>
        <taxon>Myrtaceae</taxon>
        <taxon>Myrtoideae</taxon>
        <taxon>Myrteae</taxon>
        <taxon>Australasian group</taxon>
        <taxon>Rhodamnia</taxon>
    </lineage>
</organism>
<dbReference type="CDD" id="cd09279">
    <property type="entry name" value="RNase_HI_like"/>
    <property type="match status" value="1"/>
</dbReference>
<sequence>MLAKNVAGPQAGDKINPFDDRVLLVTTKKWVIYFDRAVNLSGSSRGVVLISPNGQYYLAAAKLLFPCTNNIAEYKACILELRAAVEMDIRRLQIYGNSALIILQTKGKWKTRDPKFIPYHEFLEDIIKDFDEIAFEYLPRTQNQFADALATLSSMFQVTASSDIEPLRIEILKHSTYSMLIEEEADGEPWY</sequence>
<protein>
    <submittedName>
        <fullName evidence="3">Uncharacterized protein Mb2253c-like</fullName>
    </submittedName>
</protein>
<accession>A0ABM3HUG1</accession>
<dbReference type="GeneID" id="125316284"/>
<dbReference type="InterPro" id="IPR012337">
    <property type="entry name" value="RNaseH-like_sf"/>
</dbReference>
<reference evidence="3" key="1">
    <citation type="submission" date="2025-08" db="UniProtKB">
        <authorList>
            <consortium name="RefSeq"/>
        </authorList>
    </citation>
    <scope>IDENTIFICATION</scope>
    <source>
        <tissue evidence="3">Leaf</tissue>
    </source>
</reference>
<proteinExistence type="predicted"/>
<dbReference type="Pfam" id="PF13456">
    <property type="entry name" value="RVT_3"/>
    <property type="match status" value="1"/>
</dbReference>
<dbReference type="InterPro" id="IPR036397">
    <property type="entry name" value="RNaseH_sf"/>
</dbReference>
<evidence type="ECO:0000313" key="2">
    <source>
        <dbReference type="Proteomes" id="UP000827889"/>
    </source>
</evidence>
<evidence type="ECO:0000259" key="1">
    <source>
        <dbReference type="Pfam" id="PF13456"/>
    </source>
</evidence>
<dbReference type="SUPFAM" id="SSF53098">
    <property type="entry name" value="Ribonuclease H-like"/>
    <property type="match status" value="1"/>
</dbReference>
<feature type="domain" description="RNase H type-1" evidence="1">
    <location>
        <begin position="43"/>
        <end position="151"/>
    </location>
</feature>
<dbReference type="PANTHER" id="PTHR48475">
    <property type="entry name" value="RIBONUCLEASE H"/>
    <property type="match status" value="1"/>
</dbReference>